<dbReference type="Pfam" id="PF03551">
    <property type="entry name" value="PadR"/>
    <property type="match status" value="1"/>
</dbReference>
<keyword evidence="1" id="KW-0175">Coiled coil</keyword>
<dbReference type="InterPro" id="IPR005149">
    <property type="entry name" value="Tscrpt_reg_PadR_N"/>
</dbReference>
<evidence type="ECO:0000313" key="6">
    <source>
        <dbReference type="Proteomes" id="UP000295756"/>
    </source>
</evidence>
<dbReference type="Gene3D" id="6.10.140.1570">
    <property type="match status" value="1"/>
</dbReference>
<feature type="domain" description="Transcription regulator PadR C-terminal" evidence="4">
    <location>
        <begin position="141"/>
        <end position="209"/>
    </location>
</feature>
<reference evidence="5 6" key="1">
    <citation type="submission" date="2019-03" db="EMBL/GenBank/DDBJ databases">
        <title>Complete Genome Sequence of Leuconostoc kimchii strain NKJ218 Isolated from Homemade Kimchi.</title>
        <authorList>
            <person name="Jung J.Y."/>
            <person name="Jin H.M."/>
            <person name="Jung J.-W."/>
            <person name="Lee S.-Y."/>
            <person name="Ryu B.-G."/>
            <person name="Han S.-S."/>
            <person name="Kang H.K."/>
            <person name="Choi H.W."/>
            <person name="Chung E.J."/>
            <person name="Choi K.-M."/>
        </authorList>
    </citation>
    <scope>NUCLEOTIDE SEQUENCE [LARGE SCALE GENOMIC DNA]</scope>
    <source>
        <strain evidence="5 6">NKJ218</strain>
    </source>
</reference>
<evidence type="ECO:0000259" key="4">
    <source>
        <dbReference type="Pfam" id="PF10400"/>
    </source>
</evidence>
<proteinExistence type="predicted"/>
<dbReference type="SUPFAM" id="SSF46785">
    <property type="entry name" value="Winged helix' DNA-binding domain"/>
    <property type="match status" value="1"/>
</dbReference>
<keyword evidence="2" id="KW-0812">Transmembrane</keyword>
<dbReference type="Gene3D" id="1.10.10.10">
    <property type="entry name" value="Winged helix-like DNA-binding domain superfamily/Winged helix DNA-binding domain"/>
    <property type="match status" value="1"/>
</dbReference>
<keyword evidence="6" id="KW-1185">Reference proteome</keyword>
<dbReference type="EMBL" id="CP037939">
    <property type="protein sequence ID" value="QBR48369.1"/>
    <property type="molecule type" value="Genomic_DNA"/>
</dbReference>
<feature type="domain" description="Transcription regulator PadR N-terminal" evidence="3">
    <location>
        <begin position="55"/>
        <end position="128"/>
    </location>
</feature>
<dbReference type="InterPro" id="IPR018309">
    <property type="entry name" value="Tscrpt_reg_PadR_C"/>
</dbReference>
<dbReference type="PANTHER" id="PTHR43252">
    <property type="entry name" value="TRANSCRIPTIONAL REGULATOR YQJI"/>
    <property type="match status" value="1"/>
</dbReference>
<gene>
    <name evidence="5" type="ORF">EW139_09680</name>
</gene>
<dbReference type="InterPro" id="IPR036388">
    <property type="entry name" value="WH-like_DNA-bd_sf"/>
</dbReference>
<evidence type="ECO:0000256" key="1">
    <source>
        <dbReference type="SAM" id="Coils"/>
    </source>
</evidence>
<protein>
    <submittedName>
        <fullName evidence="5">PadR family transcriptional regulator</fullName>
    </submittedName>
</protein>
<name>A0ABX5SLX9_9LACO</name>
<evidence type="ECO:0000313" key="5">
    <source>
        <dbReference type="EMBL" id="QBR48369.1"/>
    </source>
</evidence>
<feature type="coiled-coil region" evidence="1">
    <location>
        <begin position="160"/>
        <end position="187"/>
    </location>
</feature>
<organism evidence="5 6">
    <name type="scientific">Leuconostoc kimchii</name>
    <dbReference type="NCBI Taxonomy" id="136609"/>
    <lineage>
        <taxon>Bacteria</taxon>
        <taxon>Bacillati</taxon>
        <taxon>Bacillota</taxon>
        <taxon>Bacilli</taxon>
        <taxon>Lactobacillales</taxon>
        <taxon>Lactobacillaceae</taxon>
        <taxon>Leuconostoc</taxon>
    </lineage>
</organism>
<accession>A0ABX5SLX9</accession>
<feature type="transmembrane region" description="Helical" evidence="2">
    <location>
        <begin position="6"/>
        <end position="24"/>
    </location>
</feature>
<dbReference type="Pfam" id="PF10400">
    <property type="entry name" value="Vir_act_alpha_C"/>
    <property type="match status" value="1"/>
</dbReference>
<dbReference type="Proteomes" id="UP000295756">
    <property type="component" value="Chromosome"/>
</dbReference>
<dbReference type="InterPro" id="IPR036390">
    <property type="entry name" value="WH_DNA-bd_sf"/>
</dbReference>
<keyword evidence="2" id="KW-1133">Transmembrane helix</keyword>
<keyword evidence="2" id="KW-0472">Membrane</keyword>
<evidence type="ECO:0000256" key="2">
    <source>
        <dbReference type="SAM" id="Phobius"/>
    </source>
</evidence>
<evidence type="ECO:0000259" key="3">
    <source>
        <dbReference type="Pfam" id="PF03551"/>
    </source>
</evidence>
<sequence>MNRQAWLLSRFFVAVLICVTINFFEWSSTNMHLVYNKSNKQMEVILMAMKGREIILGILQSGPHTGYEINEILQTRLDHFFDATFGMIYPTLKKLEAEKLVTKQQVSQTDRPNKNIYTITAAGQAVFSKAINEPTSDEILKSDVLMRLYFSQDLPTEQVSEFLQEEIARKEAKLATLQSQLATWLADGMTDRQKITFDYGIAYYTATLEVLKSSQTKLLSSQKE</sequence>
<dbReference type="PANTHER" id="PTHR43252:SF6">
    <property type="entry name" value="NEGATIVE TRANSCRIPTION REGULATOR PADR"/>
    <property type="match status" value="1"/>
</dbReference>